<proteinExistence type="predicted"/>
<keyword evidence="3" id="KW-1185">Reference proteome</keyword>
<dbReference type="EMBL" id="SHKL01000001">
    <property type="protein sequence ID" value="RZT83371.1"/>
    <property type="molecule type" value="Genomic_DNA"/>
</dbReference>
<accession>A0A4Q7URN8</accession>
<keyword evidence="1" id="KW-0732">Signal</keyword>
<dbReference type="Proteomes" id="UP000291591">
    <property type="component" value="Unassembled WGS sequence"/>
</dbReference>
<protein>
    <submittedName>
        <fullName evidence="2">Uncharacterized protein</fullName>
    </submittedName>
</protein>
<dbReference type="AlphaFoldDB" id="A0A4Q7URN8"/>
<feature type="chain" id="PRO_5039267339" evidence="1">
    <location>
        <begin position="19"/>
        <end position="156"/>
    </location>
</feature>
<comment type="caution">
    <text evidence="2">The sequence shown here is derived from an EMBL/GenBank/DDBJ whole genome shotgun (WGS) entry which is preliminary data.</text>
</comment>
<evidence type="ECO:0000256" key="1">
    <source>
        <dbReference type="SAM" id="SignalP"/>
    </source>
</evidence>
<name>A0A4Q7URN8_PSEST</name>
<organism evidence="2 3">
    <name type="scientific">Pseudonocardia sediminis</name>
    <dbReference type="NCBI Taxonomy" id="1397368"/>
    <lineage>
        <taxon>Bacteria</taxon>
        <taxon>Bacillati</taxon>
        <taxon>Actinomycetota</taxon>
        <taxon>Actinomycetes</taxon>
        <taxon>Pseudonocardiales</taxon>
        <taxon>Pseudonocardiaceae</taxon>
        <taxon>Pseudonocardia</taxon>
    </lineage>
</organism>
<reference evidence="2 3" key="1">
    <citation type="submission" date="2019-02" db="EMBL/GenBank/DDBJ databases">
        <title>Sequencing the genomes of 1000 actinobacteria strains.</title>
        <authorList>
            <person name="Klenk H.-P."/>
        </authorList>
    </citation>
    <scope>NUCLEOTIDE SEQUENCE [LARGE SCALE GENOMIC DNA]</scope>
    <source>
        <strain evidence="2 3">DSM 45779</strain>
    </source>
</reference>
<gene>
    <name evidence="2" type="ORF">EV383_0172</name>
</gene>
<feature type="signal peptide" evidence="1">
    <location>
        <begin position="1"/>
        <end position="18"/>
    </location>
</feature>
<evidence type="ECO:0000313" key="2">
    <source>
        <dbReference type="EMBL" id="RZT83371.1"/>
    </source>
</evidence>
<evidence type="ECO:0000313" key="3">
    <source>
        <dbReference type="Proteomes" id="UP000291591"/>
    </source>
</evidence>
<sequence length="156" mass="15886">MLAILGVAAAIAIGFATTGTSPAPVATPVAPPAPSTSQLLAQWRDGGGLQHLTTISGDLTSVGEAASRYDVSGMMSACYSLQNDIESAQAFTPVPDVQVQSSWSAALASGARSAAYCVAGAQQLDPDLINMSTTEMNDMTSHLDDATARLNSINGI</sequence>